<feature type="domain" description="Protein kinase" evidence="2">
    <location>
        <begin position="1"/>
        <end position="172"/>
    </location>
</feature>
<dbReference type="InterPro" id="IPR017441">
    <property type="entry name" value="Protein_kinase_ATP_BS"/>
</dbReference>
<dbReference type="SUPFAM" id="SSF56112">
    <property type="entry name" value="Protein kinase-like (PK-like)"/>
    <property type="match status" value="2"/>
</dbReference>
<gene>
    <name evidence="3" type="ORF">C2G38_1952650</name>
</gene>
<dbReference type="PRINTS" id="PR00109">
    <property type="entry name" value="TYRKINASE"/>
</dbReference>
<dbReference type="GO" id="GO:0004674">
    <property type="term" value="F:protein serine/threonine kinase activity"/>
    <property type="evidence" value="ECO:0007669"/>
    <property type="project" value="TreeGrafter"/>
</dbReference>
<protein>
    <submittedName>
        <fullName evidence="3">Kinase-like domain-containing protein</fullName>
    </submittedName>
</protein>
<keyword evidence="4" id="KW-1185">Reference proteome</keyword>
<feature type="binding site" evidence="1">
    <location>
        <position position="306"/>
    </location>
    <ligand>
        <name>ATP</name>
        <dbReference type="ChEBI" id="CHEBI:30616"/>
    </ligand>
</feature>
<name>A0A397VZD7_9GLOM</name>
<dbReference type="InterPro" id="IPR000719">
    <property type="entry name" value="Prot_kinase_dom"/>
</dbReference>
<proteinExistence type="predicted"/>
<evidence type="ECO:0000256" key="1">
    <source>
        <dbReference type="PROSITE-ProRule" id="PRU10141"/>
    </source>
</evidence>
<keyword evidence="1" id="KW-0547">Nucleotide-binding</keyword>
<organism evidence="3 4">
    <name type="scientific">Gigaspora rosea</name>
    <dbReference type="NCBI Taxonomy" id="44941"/>
    <lineage>
        <taxon>Eukaryota</taxon>
        <taxon>Fungi</taxon>
        <taxon>Fungi incertae sedis</taxon>
        <taxon>Mucoromycota</taxon>
        <taxon>Glomeromycotina</taxon>
        <taxon>Glomeromycetes</taxon>
        <taxon>Diversisporales</taxon>
        <taxon>Gigasporaceae</taxon>
        <taxon>Gigaspora</taxon>
    </lineage>
</organism>
<dbReference type="Gene3D" id="3.30.200.20">
    <property type="entry name" value="Phosphorylase Kinase, domain 1"/>
    <property type="match status" value="1"/>
</dbReference>
<dbReference type="GO" id="GO:0005524">
    <property type="term" value="F:ATP binding"/>
    <property type="evidence" value="ECO:0007669"/>
    <property type="project" value="UniProtKB-UniRule"/>
</dbReference>
<keyword evidence="1" id="KW-0067">ATP-binding</keyword>
<dbReference type="AlphaFoldDB" id="A0A397VZD7"/>
<evidence type="ECO:0000313" key="4">
    <source>
        <dbReference type="Proteomes" id="UP000266673"/>
    </source>
</evidence>
<dbReference type="STRING" id="44941.A0A397VZD7"/>
<dbReference type="InterPro" id="IPR011009">
    <property type="entry name" value="Kinase-like_dom_sf"/>
</dbReference>
<comment type="caution">
    <text evidence="3">The sequence shown here is derived from an EMBL/GenBank/DDBJ whole genome shotgun (WGS) entry which is preliminary data.</text>
</comment>
<keyword evidence="3" id="KW-0418">Kinase</keyword>
<accession>A0A397VZD7</accession>
<dbReference type="Pfam" id="PF07714">
    <property type="entry name" value="PK_Tyr_Ser-Thr"/>
    <property type="match status" value="1"/>
</dbReference>
<dbReference type="PROSITE" id="PS00107">
    <property type="entry name" value="PROTEIN_KINASE_ATP"/>
    <property type="match status" value="1"/>
</dbReference>
<dbReference type="Gene3D" id="1.10.510.10">
    <property type="entry name" value="Transferase(Phosphotransferase) domain 1"/>
    <property type="match status" value="1"/>
</dbReference>
<dbReference type="EMBL" id="QKWP01000085">
    <property type="protein sequence ID" value="RIB27864.1"/>
    <property type="molecule type" value="Genomic_DNA"/>
</dbReference>
<dbReference type="PANTHER" id="PTHR44329">
    <property type="entry name" value="SERINE/THREONINE-PROTEIN KINASE TNNI3K-RELATED"/>
    <property type="match status" value="1"/>
</dbReference>
<sequence length="323" mass="36351">DLIRIAKEITLGLIHLHDKNIIHRDLHSMNILINDGKALITDFGISKQLDAATTGPNSNTSVKGIPAYIEPQCFIYCEEKVAEINKKSDIYSLGVLFWELTSGIPPFMNFRNEIIIIRIARGDREKIVDNTPSSYANLFEKCWSTEPDQRPSLDQVLVELNKLSTENTVEFIINSINGGNEKILTKSNASVDSDSFTNDSIEAEVFSKTIPTAIIELTEKIISEEIKPKFISSDNENILAKSDATADSDSSISSSFETELTEEIIPEEFKTYDYKEFSNHRKIGEGGFGIVYQAKWESQELMVALKCPHVTIENTRMDLFEQV</sequence>
<dbReference type="PROSITE" id="PS50011">
    <property type="entry name" value="PROTEIN_KINASE_DOM"/>
    <property type="match status" value="1"/>
</dbReference>
<keyword evidence="3" id="KW-0808">Transferase</keyword>
<feature type="non-terminal residue" evidence="3">
    <location>
        <position position="1"/>
    </location>
</feature>
<dbReference type="OrthoDB" id="4062651at2759"/>
<dbReference type="InterPro" id="IPR001245">
    <property type="entry name" value="Ser-Thr/Tyr_kinase_cat_dom"/>
</dbReference>
<dbReference type="Proteomes" id="UP000266673">
    <property type="component" value="Unassembled WGS sequence"/>
</dbReference>
<evidence type="ECO:0000259" key="2">
    <source>
        <dbReference type="PROSITE" id="PS50011"/>
    </source>
</evidence>
<evidence type="ECO:0000313" key="3">
    <source>
        <dbReference type="EMBL" id="RIB27864.1"/>
    </source>
</evidence>
<reference evidence="3 4" key="1">
    <citation type="submission" date="2018-06" db="EMBL/GenBank/DDBJ databases">
        <title>Comparative genomics reveals the genomic features of Rhizophagus irregularis, R. cerebriforme, R. diaphanum and Gigaspora rosea, and their symbiotic lifestyle signature.</title>
        <authorList>
            <person name="Morin E."/>
            <person name="San Clemente H."/>
            <person name="Chen E.C.H."/>
            <person name="De La Providencia I."/>
            <person name="Hainaut M."/>
            <person name="Kuo A."/>
            <person name="Kohler A."/>
            <person name="Murat C."/>
            <person name="Tang N."/>
            <person name="Roy S."/>
            <person name="Loubradou J."/>
            <person name="Henrissat B."/>
            <person name="Grigoriev I.V."/>
            <person name="Corradi N."/>
            <person name="Roux C."/>
            <person name="Martin F.M."/>
        </authorList>
    </citation>
    <scope>NUCLEOTIDE SEQUENCE [LARGE SCALE GENOMIC DNA]</scope>
    <source>
        <strain evidence="3 4">DAOM 194757</strain>
    </source>
</reference>
<dbReference type="InterPro" id="IPR051681">
    <property type="entry name" value="Ser/Thr_Kinases-Pseudokinases"/>
</dbReference>